<sequence length="526" mass="59260">MPQTRFLFADFDDLHSAVREHLRLQPAVFGTDDPICPSPVDFAKLAILLSGRDAVVACQRGVFRESDDVDERLVSAAGWSTRRKRQTLEEMLKRNLAEAVLALGKLRKSTVKILEAYIAANWRVQLFCLRRSNMETVNRLRAGFSSRFHNVYLDRLMKGFLRPASVASAESPNQEDAQQSSQAMPPADNFERFVIMDLDNISDTLSNSTSLYREVPQASSSRELRIDFRKLTLRVCGGDLLKVKRQMAVYHSSHPLLVQALMSLQFLAQLISADTDTPKTLVLVMGDNGLDTSGKAAYTGMLEVLLAQQWQIEVHAWVDSLGDVFSELLKKYPDGVQVKPLDEALQSLRQIPRDDPGSNGNSLEAISTNQAADVELSSLQQQIQELARAVTDLRSVSSPQTATQLVELEQRLNQQEQEFARRLCEQQDTFSMQCEQLAQQAHNARQYHRIVLQQREEMLTCPITHCLFESPVIAACCGKTFSKAAVDILQTCLWCREARGFVTHPNRDIANLVEQYRMEFNALELA</sequence>
<dbReference type="STRING" id="1094619.G4ZC25"/>
<dbReference type="SUPFAM" id="SSF57850">
    <property type="entry name" value="RING/U-box"/>
    <property type="match status" value="1"/>
</dbReference>
<evidence type="ECO:0000256" key="1">
    <source>
        <dbReference type="SAM" id="Coils"/>
    </source>
</evidence>
<dbReference type="InParanoid" id="G4ZC25"/>
<name>G4ZC25_PHYSP</name>
<keyword evidence="3" id="KW-1185">Reference proteome</keyword>
<dbReference type="Proteomes" id="UP000002640">
    <property type="component" value="Unassembled WGS sequence"/>
</dbReference>
<dbReference type="InterPro" id="IPR013083">
    <property type="entry name" value="Znf_RING/FYVE/PHD"/>
</dbReference>
<keyword evidence="1" id="KW-0175">Coiled coil</keyword>
<accession>G4ZC25</accession>
<evidence type="ECO:0000313" key="3">
    <source>
        <dbReference type="Proteomes" id="UP000002640"/>
    </source>
</evidence>
<dbReference type="EMBL" id="JH159153">
    <property type="protein sequence ID" value="EGZ22755.1"/>
    <property type="molecule type" value="Genomic_DNA"/>
</dbReference>
<organism evidence="2 3">
    <name type="scientific">Phytophthora sojae (strain P6497)</name>
    <name type="common">Soybean stem and root rot agent</name>
    <name type="synonym">Phytophthora megasperma f. sp. glycines</name>
    <dbReference type="NCBI Taxonomy" id="1094619"/>
    <lineage>
        <taxon>Eukaryota</taxon>
        <taxon>Sar</taxon>
        <taxon>Stramenopiles</taxon>
        <taxon>Oomycota</taxon>
        <taxon>Peronosporomycetes</taxon>
        <taxon>Peronosporales</taxon>
        <taxon>Peronosporaceae</taxon>
        <taxon>Phytophthora</taxon>
    </lineage>
</organism>
<dbReference type="KEGG" id="psoj:PHYSODRAFT_299896"/>
<dbReference type="RefSeq" id="XP_009525472.1">
    <property type="nucleotide sequence ID" value="XM_009527177.1"/>
</dbReference>
<dbReference type="AlphaFoldDB" id="G4ZC25"/>
<feature type="coiled-coil region" evidence="1">
    <location>
        <begin position="369"/>
        <end position="425"/>
    </location>
</feature>
<dbReference type="Gene3D" id="3.30.40.10">
    <property type="entry name" value="Zinc/RING finger domain, C3HC4 (zinc finger)"/>
    <property type="match status" value="1"/>
</dbReference>
<gene>
    <name evidence="2" type="ORF">PHYSODRAFT_299896</name>
</gene>
<reference evidence="2 3" key="1">
    <citation type="journal article" date="2006" name="Science">
        <title>Phytophthora genome sequences uncover evolutionary origins and mechanisms of pathogenesis.</title>
        <authorList>
            <person name="Tyler B.M."/>
            <person name="Tripathy S."/>
            <person name="Zhang X."/>
            <person name="Dehal P."/>
            <person name="Jiang R.H."/>
            <person name="Aerts A."/>
            <person name="Arredondo F.D."/>
            <person name="Baxter L."/>
            <person name="Bensasson D."/>
            <person name="Beynon J.L."/>
            <person name="Chapman J."/>
            <person name="Damasceno C.M."/>
            <person name="Dorrance A.E."/>
            <person name="Dou D."/>
            <person name="Dickerman A.W."/>
            <person name="Dubchak I.L."/>
            <person name="Garbelotto M."/>
            <person name="Gijzen M."/>
            <person name="Gordon S.G."/>
            <person name="Govers F."/>
            <person name="Grunwald N.J."/>
            <person name="Huang W."/>
            <person name="Ivors K.L."/>
            <person name="Jones R.W."/>
            <person name="Kamoun S."/>
            <person name="Krampis K."/>
            <person name="Lamour K.H."/>
            <person name="Lee M.K."/>
            <person name="McDonald W.H."/>
            <person name="Medina M."/>
            <person name="Meijer H.J."/>
            <person name="Nordberg E.K."/>
            <person name="Maclean D.J."/>
            <person name="Ospina-Giraldo M.D."/>
            <person name="Morris P.F."/>
            <person name="Phuntumart V."/>
            <person name="Putnam N.H."/>
            <person name="Rash S."/>
            <person name="Rose J.K."/>
            <person name="Sakihama Y."/>
            <person name="Salamov A.A."/>
            <person name="Savidor A."/>
            <person name="Scheuring C.F."/>
            <person name="Smith B.M."/>
            <person name="Sobral B.W."/>
            <person name="Terry A."/>
            <person name="Torto-Alalibo T.A."/>
            <person name="Win J."/>
            <person name="Xu Z."/>
            <person name="Zhang H."/>
            <person name="Grigoriev I.V."/>
            <person name="Rokhsar D.S."/>
            <person name="Boore J.L."/>
        </authorList>
    </citation>
    <scope>NUCLEOTIDE SEQUENCE [LARGE SCALE GENOMIC DNA]</scope>
    <source>
        <strain evidence="2 3">P6497</strain>
    </source>
</reference>
<protein>
    <submittedName>
        <fullName evidence="2">Uncharacterized protein</fullName>
    </submittedName>
</protein>
<evidence type="ECO:0000313" key="2">
    <source>
        <dbReference type="EMBL" id="EGZ22755.1"/>
    </source>
</evidence>
<proteinExistence type="predicted"/>
<dbReference type="GeneID" id="20641800"/>